<keyword evidence="5" id="KW-0560">Oxidoreductase</keyword>
<evidence type="ECO:0000256" key="3">
    <source>
        <dbReference type="ARBA" id="ARBA00022723"/>
    </source>
</evidence>
<comment type="caution">
    <text evidence="8">The sequence shown here is derived from an EMBL/GenBank/DDBJ whole genome shotgun (WGS) entry which is preliminary data.</text>
</comment>
<evidence type="ECO:0000313" key="8">
    <source>
        <dbReference type="EMBL" id="MCR1899119.1"/>
    </source>
</evidence>
<dbReference type="EMBL" id="JANKAS010000007">
    <property type="protein sequence ID" value="MCR1899119.1"/>
    <property type="molecule type" value="Genomic_DNA"/>
</dbReference>
<dbReference type="InterPro" id="IPR013154">
    <property type="entry name" value="ADH-like_N"/>
</dbReference>
<sequence length="338" mass="38064">MKVARLKDIERIAVEEANKATLESEDHVLIQIKVVTICGSDVHYFKSQHLPHHLAYPLVLGHEAAGVVRQVGRKVTHLKVGDRVAIEPSNWCGKCYYCRTGRYNFCEKLTFMASKGITGALREYVSWPAKVVFKLPDNLSFKMGALLEPLSVAYSAMEKLPLENCSNIAIIGAGSIGMLVGKLISIMYPQKKVCLIDLHNDKKRLGERLGLKKEQFLIQGEYKNSDILDLDALIDTTGNTKVVNTFMNYLRYGGTLVQVGVTDQRLQQTFKQIVYKGLCIIGSYRYANTYPKLISLLKNDDYNIAKIITHNFHLSDVQKAFEIAQSPRCMKVSIIMDK</sequence>
<dbReference type="InterPro" id="IPR013149">
    <property type="entry name" value="ADH-like_C"/>
</dbReference>
<dbReference type="PROSITE" id="PS00059">
    <property type="entry name" value="ADH_ZINC"/>
    <property type="match status" value="1"/>
</dbReference>
<dbReference type="Gene3D" id="3.40.50.720">
    <property type="entry name" value="NAD(P)-binding Rossmann-like Domain"/>
    <property type="match status" value="1"/>
</dbReference>
<comment type="similarity">
    <text evidence="2 6">Belongs to the zinc-containing alcohol dehydrogenase family.</text>
</comment>
<feature type="domain" description="Enoyl reductase (ER)" evidence="7">
    <location>
        <begin position="7"/>
        <end position="334"/>
    </location>
</feature>
<dbReference type="SUPFAM" id="SSF50129">
    <property type="entry name" value="GroES-like"/>
    <property type="match status" value="1"/>
</dbReference>
<comment type="cofactor">
    <cofactor evidence="1 6">
        <name>Zn(2+)</name>
        <dbReference type="ChEBI" id="CHEBI:29105"/>
    </cofactor>
</comment>
<dbReference type="Pfam" id="PF00107">
    <property type="entry name" value="ADH_zinc_N"/>
    <property type="match status" value="1"/>
</dbReference>
<evidence type="ECO:0000256" key="4">
    <source>
        <dbReference type="ARBA" id="ARBA00022833"/>
    </source>
</evidence>
<dbReference type="InterPro" id="IPR011032">
    <property type="entry name" value="GroES-like_sf"/>
</dbReference>
<dbReference type="GO" id="GO:0008270">
    <property type="term" value="F:zinc ion binding"/>
    <property type="evidence" value="ECO:0007669"/>
    <property type="project" value="InterPro"/>
</dbReference>
<evidence type="ECO:0000256" key="5">
    <source>
        <dbReference type="ARBA" id="ARBA00023002"/>
    </source>
</evidence>
<proteinExistence type="inferred from homology"/>
<reference evidence="8" key="1">
    <citation type="submission" date="2022-07" db="EMBL/GenBank/DDBJ databases">
        <title>Enhanced cultured diversity of the mouse gut microbiota enables custom-made synthetic communities.</title>
        <authorList>
            <person name="Afrizal A."/>
        </authorList>
    </citation>
    <scope>NUCLEOTIDE SEQUENCE</scope>
    <source>
        <strain evidence="8">DSM 28593</strain>
    </source>
</reference>
<gene>
    <name evidence="8" type="ORF">NSA47_09000</name>
</gene>
<dbReference type="InterPro" id="IPR020843">
    <property type="entry name" value="ER"/>
</dbReference>
<keyword evidence="4 6" id="KW-0862">Zinc</keyword>
<keyword evidence="9" id="KW-1185">Reference proteome</keyword>
<dbReference type="InterPro" id="IPR036291">
    <property type="entry name" value="NAD(P)-bd_dom_sf"/>
</dbReference>
<dbReference type="AlphaFoldDB" id="A0AAE3HHM8"/>
<dbReference type="GO" id="GO:0016491">
    <property type="term" value="F:oxidoreductase activity"/>
    <property type="evidence" value="ECO:0007669"/>
    <property type="project" value="UniProtKB-KW"/>
</dbReference>
<organism evidence="8 9">
    <name type="scientific">Irregularibacter muris</name>
    <dbReference type="NCBI Taxonomy" id="1796619"/>
    <lineage>
        <taxon>Bacteria</taxon>
        <taxon>Bacillati</taxon>
        <taxon>Bacillota</taxon>
        <taxon>Clostridia</taxon>
        <taxon>Eubacteriales</taxon>
        <taxon>Eubacteriaceae</taxon>
        <taxon>Irregularibacter</taxon>
    </lineage>
</organism>
<evidence type="ECO:0000256" key="1">
    <source>
        <dbReference type="ARBA" id="ARBA00001947"/>
    </source>
</evidence>
<name>A0AAE3HHM8_9FIRM</name>
<keyword evidence="3 6" id="KW-0479">Metal-binding</keyword>
<protein>
    <submittedName>
        <fullName evidence="8">Alcohol dehydrogenase catalytic domain-containing protein</fullName>
    </submittedName>
</protein>
<evidence type="ECO:0000256" key="6">
    <source>
        <dbReference type="RuleBase" id="RU361277"/>
    </source>
</evidence>
<evidence type="ECO:0000313" key="9">
    <source>
        <dbReference type="Proteomes" id="UP001205748"/>
    </source>
</evidence>
<accession>A0AAE3HHM8</accession>
<dbReference type="PANTHER" id="PTHR43161:SF9">
    <property type="entry name" value="SORBITOL DEHYDROGENASE"/>
    <property type="match status" value="1"/>
</dbReference>
<dbReference type="Proteomes" id="UP001205748">
    <property type="component" value="Unassembled WGS sequence"/>
</dbReference>
<dbReference type="RefSeq" id="WP_257531136.1">
    <property type="nucleotide sequence ID" value="NZ_JANKAS010000007.1"/>
</dbReference>
<dbReference type="Gene3D" id="3.90.180.10">
    <property type="entry name" value="Medium-chain alcohol dehydrogenases, catalytic domain"/>
    <property type="match status" value="1"/>
</dbReference>
<dbReference type="SMART" id="SM00829">
    <property type="entry name" value="PKS_ER"/>
    <property type="match status" value="1"/>
</dbReference>
<dbReference type="PANTHER" id="PTHR43161">
    <property type="entry name" value="SORBITOL DEHYDROGENASE"/>
    <property type="match status" value="1"/>
</dbReference>
<dbReference type="Pfam" id="PF08240">
    <property type="entry name" value="ADH_N"/>
    <property type="match status" value="1"/>
</dbReference>
<dbReference type="InterPro" id="IPR002328">
    <property type="entry name" value="ADH_Zn_CS"/>
</dbReference>
<dbReference type="SUPFAM" id="SSF51735">
    <property type="entry name" value="NAD(P)-binding Rossmann-fold domains"/>
    <property type="match status" value="1"/>
</dbReference>
<evidence type="ECO:0000259" key="7">
    <source>
        <dbReference type="SMART" id="SM00829"/>
    </source>
</evidence>
<evidence type="ECO:0000256" key="2">
    <source>
        <dbReference type="ARBA" id="ARBA00008072"/>
    </source>
</evidence>